<dbReference type="AlphaFoldDB" id="A0A4R0RMK2"/>
<dbReference type="EMBL" id="RWJN01000291">
    <property type="protein sequence ID" value="TCD63534.1"/>
    <property type="molecule type" value="Genomic_DNA"/>
</dbReference>
<accession>A0A4R0RMK2</accession>
<name>A0A4R0RMK2_9APHY</name>
<keyword evidence="3" id="KW-1185">Reference proteome</keyword>
<feature type="region of interest" description="Disordered" evidence="1">
    <location>
        <begin position="492"/>
        <end position="549"/>
    </location>
</feature>
<feature type="region of interest" description="Disordered" evidence="1">
    <location>
        <begin position="440"/>
        <end position="471"/>
    </location>
</feature>
<feature type="compositionally biased region" description="Polar residues" evidence="1">
    <location>
        <begin position="444"/>
        <end position="456"/>
    </location>
</feature>
<organism evidence="2 3">
    <name type="scientific">Steccherinum ochraceum</name>
    <dbReference type="NCBI Taxonomy" id="92696"/>
    <lineage>
        <taxon>Eukaryota</taxon>
        <taxon>Fungi</taxon>
        <taxon>Dikarya</taxon>
        <taxon>Basidiomycota</taxon>
        <taxon>Agaricomycotina</taxon>
        <taxon>Agaricomycetes</taxon>
        <taxon>Polyporales</taxon>
        <taxon>Steccherinaceae</taxon>
        <taxon>Steccherinum</taxon>
    </lineage>
</organism>
<dbReference type="OrthoDB" id="3210731at2759"/>
<dbReference type="Proteomes" id="UP000292702">
    <property type="component" value="Unassembled WGS sequence"/>
</dbReference>
<sequence>MSGSSRHARTLSPPLSTAYSSTNGAPVKLNIVTRVAIEGEARRGADMKADGAEVKMFLKMTIPLDGVAPGSTIPLFPEENVKILDSQVHPLDSNSAPYNFSSSACTLLHRGARALNLPARQRVLYTSLFGSVSSASSSSSNPPQLEERYVGHVTVSGYHVAYVVPRELPPRLEELQSRSPGHRRMSTSTSMQFMAAIKMWIPFQSKPPHSPYLLSIPTPRCLHNHVKLRIFPPVNQSLISASLASLSSAEDEPNQWDVTSDPHVTRTTTPSRHRRNHSQQSYTHFADDESSDSSTSGFPDGCGLQGTFQSAERIRIRWAKLMKPDEISHTADGRVRVGVRDVSGATTCVVQDSGEEQGKGKGRSTMGEGSIVMNVEYNAVCKGVWFPGVATVLGMDVGLDVGDCDVDWAPEGPRKWTVSGSTGFTGFAVGAPEILSKKFPVPPSRQSSVSDSTFLLPSSPDGGIAGGTSLNAMRSGSSASLMRVPLPTQTVPDYSFEGSPSITPTSSIASLPTAPSSPEKRRGSRSRASSFGDGIFTDTDNDQDLPAKPPDMPITIHVNMNDLSPSTRNALEFSIIGQVVVTPRKLSSELTDKNPIVLPRFHVLHSDRESTSILLRSQLESASIDVYTAKGNITHAQSRKTVVQPGGQTQCGSDGARIAIRSTQSPATSSIHSPYGSSRDREDSLLDEDLMFKTPRTNGLLGKSVAGSVLRRTSMFSPSRPTRDGPLMIPSVTATVTHLASNSEQGEISRDYAVRACLPAPSDTESEWLEFGLAVLSSSASGPAAITPADLPEVHVTSVSIEGVPVHYEAKSAAKEANTSPSGTPLDETGEKKWASWVKIHIGEGGGGNVEIVYLVRNSSLAIKEEGKKGKTKAKDLSAVLDVLLPTFHLPVGRLEVHVETQSGFDIAAIHSNFTQQNSSATGKHLTHYSMPEFFDPQLSLTIQPSTFTDSRASTSYLWRVVQILAFALPTAMAIMLFVSNLTLEQELTRAKQSLLNHPDTHVETVIEAVTPSTVTFTSTVVSVSTATTTATTSVRWWAEPSSSEPAPPSIVTTTVYLPAPTPTTSEVPVYTATTVSTSPSSTNTFDIALQDLPFLWPVRFEFPSLDEASQVARVALQKTWVGFGFAYRIFNYIVHFPLGPEA</sequence>
<dbReference type="STRING" id="92696.A0A4R0RMK2"/>
<comment type="caution">
    <text evidence="2">The sequence shown here is derived from an EMBL/GenBank/DDBJ whole genome shotgun (WGS) entry which is preliminary data.</text>
</comment>
<evidence type="ECO:0000313" key="3">
    <source>
        <dbReference type="Proteomes" id="UP000292702"/>
    </source>
</evidence>
<reference evidence="2 3" key="1">
    <citation type="submission" date="2018-11" db="EMBL/GenBank/DDBJ databases">
        <title>Genome assembly of Steccherinum ochraceum LE-BIN_3174, the white-rot fungus of the Steccherinaceae family (The Residual Polyporoid clade, Polyporales, Basidiomycota).</title>
        <authorList>
            <person name="Fedorova T.V."/>
            <person name="Glazunova O.A."/>
            <person name="Landesman E.O."/>
            <person name="Moiseenko K.V."/>
            <person name="Psurtseva N.V."/>
            <person name="Savinova O.S."/>
            <person name="Shakhova N.V."/>
            <person name="Tyazhelova T.V."/>
            <person name="Vasina D.V."/>
        </authorList>
    </citation>
    <scope>NUCLEOTIDE SEQUENCE [LARGE SCALE GENOMIC DNA]</scope>
    <source>
        <strain evidence="2 3">LE-BIN_3174</strain>
    </source>
</reference>
<feature type="compositionally biased region" description="Low complexity" evidence="1">
    <location>
        <begin position="499"/>
        <end position="517"/>
    </location>
</feature>
<feature type="region of interest" description="Disordered" evidence="1">
    <location>
        <begin position="250"/>
        <end position="302"/>
    </location>
</feature>
<proteinExistence type="predicted"/>
<gene>
    <name evidence="2" type="ORF">EIP91_005304</name>
</gene>
<evidence type="ECO:0000256" key="1">
    <source>
        <dbReference type="SAM" id="MobiDB-lite"/>
    </source>
</evidence>
<evidence type="ECO:0000313" key="2">
    <source>
        <dbReference type="EMBL" id="TCD63534.1"/>
    </source>
</evidence>
<protein>
    <submittedName>
        <fullName evidence="2">Uncharacterized protein</fullName>
    </submittedName>
</protein>